<dbReference type="STRING" id="96561.Dole_1449"/>
<dbReference type="EMBL" id="CP000859">
    <property type="protein sequence ID" value="ABW67253.1"/>
    <property type="molecule type" value="Genomic_DNA"/>
</dbReference>
<evidence type="ECO:0000256" key="1">
    <source>
        <dbReference type="SAM" id="MobiDB-lite"/>
    </source>
</evidence>
<evidence type="ECO:0000313" key="4">
    <source>
        <dbReference type="Proteomes" id="UP000008561"/>
    </source>
</evidence>
<feature type="compositionally biased region" description="Polar residues" evidence="1">
    <location>
        <begin position="338"/>
        <end position="362"/>
    </location>
</feature>
<name>A8ZZA0_DESOH</name>
<dbReference type="eggNOG" id="ENOG5032R7W">
    <property type="taxonomic scope" value="Bacteria"/>
</dbReference>
<organism evidence="3 4">
    <name type="scientific">Desulfosudis oleivorans (strain DSM 6200 / JCM 39069 / Hxd3)</name>
    <name type="common">Desulfococcus oleovorans</name>
    <dbReference type="NCBI Taxonomy" id="96561"/>
    <lineage>
        <taxon>Bacteria</taxon>
        <taxon>Pseudomonadati</taxon>
        <taxon>Thermodesulfobacteriota</taxon>
        <taxon>Desulfobacteria</taxon>
        <taxon>Desulfobacterales</taxon>
        <taxon>Desulfosudaceae</taxon>
        <taxon>Desulfosudis</taxon>
    </lineage>
</organism>
<feature type="transmembrane region" description="Helical" evidence="2">
    <location>
        <begin position="114"/>
        <end position="133"/>
    </location>
</feature>
<feature type="transmembrane region" description="Helical" evidence="2">
    <location>
        <begin position="294"/>
        <end position="316"/>
    </location>
</feature>
<feature type="transmembrane region" description="Helical" evidence="2">
    <location>
        <begin position="196"/>
        <end position="222"/>
    </location>
</feature>
<keyword evidence="4" id="KW-1185">Reference proteome</keyword>
<keyword evidence="2" id="KW-1133">Transmembrane helix</keyword>
<feature type="transmembrane region" description="Helical" evidence="2">
    <location>
        <begin position="139"/>
        <end position="156"/>
    </location>
</feature>
<dbReference type="Pfam" id="PF11067">
    <property type="entry name" value="DUF2868"/>
    <property type="match status" value="1"/>
</dbReference>
<dbReference type="Proteomes" id="UP000008561">
    <property type="component" value="Chromosome"/>
</dbReference>
<evidence type="ECO:0000256" key="2">
    <source>
        <dbReference type="SAM" id="Phobius"/>
    </source>
</evidence>
<sequence>MPVSWQISDLIDLDFFLRRDENPDIPGAGAADRAIYLTYADTHSPPFDRKALIRRWLDAKRAAAPETHSLPGTLYNEAFGILKITCAGAAFLIGALLAWSVLSYSGTAPINVFTCLWVLVAPQLLLLVLLGISGLLSRLGMPGAFAGFYPAAGLLLRRLTVRAQKSGKNALSAAARLRVNALAEAAARGSALYGPVFFWPVFILAQIFGVWFNLGLLLAAGLKLAITDLAFGWQSTLFFDPATVYRMVEVFSSPWSWALNAAHPTLAQVEGSRMVLKEGMVHLATPDLVSWWPFLLYAVLCYGLAPRLALLAWGYWRQRRTLGAVSFSTGDSDRLISRMQTPSLQSKGLKTENGPTASTSPIPATKAGPAGEPGGPAGHALVLVAEEVADFFPDREMETRVRDTLGLDMAGRLSVEQDPEADARTLADFLSRYTGPPENLRVVVVAEAWQPPLAETLFWLSALRRAMGPRTGLIVGLVGKPEPENPFTAPDDMDFRVWTQATAGLKDPFMRTERLGGGHG</sequence>
<keyword evidence="2" id="KW-0812">Transmembrane</keyword>
<dbReference type="KEGG" id="dol:Dole_1449"/>
<dbReference type="HOGENOM" id="CLU_019171_0_0_7"/>
<dbReference type="RefSeq" id="WP_012174869.1">
    <property type="nucleotide sequence ID" value="NC_009943.1"/>
</dbReference>
<evidence type="ECO:0000313" key="3">
    <source>
        <dbReference type="EMBL" id="ABW67253.1"/>
    </source>
</evidence>
<reference evidence="3 4" key="1">
    <citation type="submission" date="2007-10" db="EMBL/GenBank/DDBJ databases">
        <title>Complete sequence of Desulfococcus oleovorans Hxd3.</title>
        <authorList>
            <consortium name="US DOE Joint Genome Institute"/>
            <person name="Copeland A."/>
            <person name="Lucas S."/>
            <person name="Lapidus A."/>
            <person name="Barry K."/>
            <person name="Glavina del Rio T."/>
            <person name="Dalin E."/>
            <person name="Tice H."/>
            <person name="Pitluck S."/>
            <person name="Kiss H."/>
            <person name="Brettin T."/>
            <person name="Bruce D."/>
            <person name="Detter J.C."/>
            <person name="Han C."/>
            <person name="Schmutz J."/>
            <person name="Larimer F."/>
            <person name="Land M."/>
            <person name="Hauser L."/>
            <person name="Kyrpides N."/>
            <person name="Kim E."/>
            <person name="Wawrik B."/>
            <person name="Richardson P."/>
        </authorList>
    </citation>
    <scope>NUCLEOTIDE SEQUENCE [LARGE SCALE GENOMIC DNA]</scope>
    <source>
        <strain evidence="4">DSM 6200 / JCM 39069 / Hxd3</strain>
    </source>
</reference>
<proteinExistence type="predicted"/>
<evidence type="ECO:0008006" key="5">
    <source>
        <dbReference type="Google" id="ProtNLM"/>
    </source>
</evidence>
<dbReference type="OrthoDB" id="5417513at2"/>
<feature type="transmembrane region" description="Helical" evidence="2">
    <location>
        <begin position="78"/>
        <end position="102"/>
    </location>
</feature>
<feature type="region of interest" description="Disordered" evidence="1">
    <location>
        <begin position="338"/>
        <end position="376"/>
    </location>
</feature>
<accession>A8ZZA0</accession>
<keyword evidence="2" id="KW-0472">Membrane</keyword>
<dbReference type="AlphaFoldDB" id="A8ZZA0"/>
<protein>
    <recommendedName>
        <fullName evidence="5">DUF2868 domain-containing protein</fullName>
    </recommendedName>
</protein>
<gene>
    <name evidence="3" type="ordered locus">Dole_1449</name>
</gene>
<dbReference type="InterPro" id="IPR021296">
    <property type="entry name" value="DUF2868"/>
</dbReference>